<name>A0A0S4M821_9BURK</name>
<evidence type="ECO:0000313" key="1">
    <source>
        <dbReference type="EMBL" id="CUT18296.1"/>
    </source>
</evidence>
<dbReference type="Proteomes" id="UP000198651">
    <property type="component" value="Chromosome I"/>
</dbReference>
<evidence type="ECO:0000313" key="2">
    <source>
        <dbReference type="Proteomes" id="UP000198651"/>
    </source>
</evidence>
<dbReference type="RefSeq" id="WP_092490677.1">
    <property type="nucleotide sequence ID" value="NZ_LN906597.1"/>
</dbReference>
<sequence>MINQPTLSSSYEYYDLENKEEEKKVCESNSTFDVRINTLLEIIKTKEPIREKSYGYSYDRLNRPPSPAELRRILIYKKWESEINNKSKSIINPLLNSFAKKLNEINCGSWEEKKEFLSILSGEASTYYPFEVLNNLMIKFVNEKISKKAIRLAKHEIIYLLNKCESSTDIKGTIIKKIKETILEDDNKFDLVNSIFIKIGDLHKKQCIKKNLAAHFYEKKISFATFSDLYVEHITENYEYILSKFVDIFDNLGQDEECCISFAFDTFLGEMVLSSISEELDDIIFTVENNSKMGLRELRRNNTTPRHVRDFIKQSKEQLEEKIMEYMTKNPSASVIEDNIIIVCRGSSMKKILYYSKKYLEKILEEELSSKYY</sequence>
<accession>A0A0S4M821</accession>
<organism evidence="1 2">
    <name type="scientific">Candidatus Ichthyocystis hellenicum</name>
    <dbReference type="NCBI Taxonomy" id="1561003"/>
    <lineage>
        <taxon>Bacteria</taxon>
        <taxon>Pseudomonadati</taxon>
        <taxon>Pseudomonadota</taxon>
        <taxon>Betaproteobacteria</taxon>
        <taxon>Burkholderiales</taxon>
        <taxon>Candidatus Ichthyocystis</taxon>
    </lineage>
</organism>
<proteinExistence type="predicted"/>
<dbReference type="EMBL" id="LN906597">
    <property type="protein sequence ID" value="CUT18296.1"/>
    <property type="molecule type" value="Genomic_DNA"/>
</dbReference>
<keyword evidence="2" id="KW-1185">Reference proteome</keyword>
<dbReference type="AlphaFoldDB" id="A0A0S4M821"/>
<gene>
    <name evidence="1" type="ORF">Ark11_1498</name>
</gene>
<reference evidence="2" key="1">
    <citation type="submission" date="2015-11" db="EMBL/GenBank/DDBJ databases">
        <authorList>
            <person name="Seth-Smith H.M.B."/>
        </authorList>
    </citation>
    <scope>NUCLEOTIDE SEQUENCE [LARGE SCALE GENOMIC DNA]</scope>
    <source>
        <strain evidence="2">2013Ark11</strain>
    </source>
</reference>
<protein>
    <submittedName>
        <fullName evidence="1">Putative coiled coil domain protein</fullName>
    </submittedName>
</protein>